<evidence type="ECO:0000256" key="9">
    <source>
        <dbReference type="SAM" id="Phobius"/>
    </source>
</evidence>
<evidence type="ECO:0008006" key="13">
    <source>
        <dbReference type="Google" id="ProtNLM"/>
    </source>
</evidence>
<dbReference type="InterPro" id="IPR002401">
    <property type="entry name" value="Cyt_P450_E_grp-I"/>
</dbReference>
<keyword evidence="4 8" id="KW-0560">Oxidoreductase</keyword>
<dbReference type="PRINTS" id="PR00385">
    <property type="entry name" value="P450"/>
</dbReference>
<dbReference type="AlphaFoldDB" id="A0A2K1II26"/>
<evidence type="ECO:0000256" key="5">
    <source>
        <dbReference type="ARBA" id="ARBA00023004"/>
    </source>
</evidence>
<evidence type="ECO:0000256" key="3">
    <source>
        <dbReference type="ARBA" id="ARBA00022723"/>
    </source>
</evidence>
<keyword evidence="2 7" id="KW-0349">Heme</keyword>
<dbReference type="GO" id="GO:0020037">
    <property type="term" value="F:heme binding"/>
    <property type="evidence" value="ECO:0007669"/>
    <property type="project" value="InterPro"/>
</dbReference>
<proteinExistence type="inferred from homology"/>
<dbReference type="PANTHER" id="PTHR24286:SF384">
    <property type="entry name" value="P450, PUTATIVE (EUROFUNG)-RELATED"/>
    <property type="match status" value="1"/>
</dbReference>
<dbReference type="OMA" id="SHMLTTT"/>
<evidence type="ECO:0000256" key="7">
    <source>
        <dbReference type="PIRSR" id="PIRSR602401-1"/>
    </source>
</evidence>
<reference evidence="10 12" key="1">
    <citation type="journal article" date="2008" name="Science">
        <title>The Physcomitrella genome reveals evolutionary insights into the conquest of land by plants.</title>
        <authorList>
            <person name="Rensing S."/>
            <person name="Lang D."/>
            <person name="Zimmer A."/>
            <person name="Terry A."/>
            <person name="Salamov A."/>
            <person name="Shapiro H."/>
            <person name="Nishiyama T."/>
            <person name="Perroud P.-F."/>
            <person name="Lindquist E."/>
            <person name="Kamisugi Y."/>
            <person name="Tanahashi T."/>
            <person name="Sakakibara K."/>
            <person name="Fujita T."/>
            <person name="Oishi K."/>
            <person name="Shin-I T."/>
            <person name="Kuroki Y."/>
            <person name="Toyoda A."/>
            <person name="Suzuki Y."/>
            <person name="Hashimoto A."/>
            <person name="Yamaguchi K."/>
            <person name="Sugano A."/>
            <person name="Kohara Y."/>
            <person name="Fujiyama A."/>
            <person name="Anterola A."/>
            <person name="Aoki S."/>
            <person name="Ashton N."/>
            <person name="Barbazuk W.B."/>
            <person name="Barker E."/>
            <person name="Bennetzen J."/>
            <person name="Bezanilla M."/>
            <person name="Blankenship R."/>
            <person name="Cho S.H."/>
            <person name="Dutcher S."/>
            <person name="Estelle M."/>
            <person name="Fawcett J.A."/>
            <person name="Gundlach H."/>
            <person name="Hanada K."/>
            <person name="Heyl A."/>
            <person name="Hicks K.A."/>
            <person name="Hugh J."/>
            <person name="Lohr M."/>
            <person name="Mayer K."/>
            <person name="Melkozernov A."/>
            <person name="Murata T."/>
            <person name="Nelson D."/>
            <person name="Pils B."/>
            <person name="Prigge M."/>
            <person name="Reiss B."/>
            <person name="Renner T."/>
            <person name="Rombauts S."/>
            <person name="Rushton P."/>
            <person name="Sanderfoot A."/>
            <person name="Schween G."/>
            <person name="Shiu S.-H."/>
            <person name="Stueber K."/>
            <person name="Theodoulou F.L."/>
            <person name="Tu H."/>
            <person name="Van de Peer Y."/>
            <person name="Verrier P.J."/>
            <person name="Waters E."/>
            <person name="Wood A."/>
            <person name="Yang L."/>
            <person name="Cove D."/>
            <person name="Cuming A."/>
            <person name="Hasebe M."/>
            <person name="Lucas S."/>
            <person name="Mishler D.B."/>
            <person name="Reski R."/>
            <person name="Grigoriev I."/>
            <person name="Quatrano R.S."/>
            <person name="Boore J.L."/>
        </authorList>
    </citation>
    <scope>NUCLEOTIDE SEQUENCE [LARGE SCALE GENOMIC DNA]</scope>
    <source>
        <strain evidence="11 12">cv. Gransden 2004</strain>
    </source>
</reference>
<keyword evidence="6 8" id="KW-0503">Monooxygenase</keyword>
<dbReference type="GeneID" id="112276049"/>
<name>A0A2K1II26_PHYPA</name>
<keyword evidence="5 7" id="KW-0408">Iron</keyword>
<comment type="similarity">
    <text evidence="1 8">Belongs to the cytochrome P450 family.</text>
</comment>
<dbReference type="SUPFAM" id="SSF48264">
    <property type="entry name" value="Cytochrome P450"/>
    <property type="match status" value="1"/>
</dbReference>
<reference evidence="10 12" key="2">
    <citation type="journal article" date="2018" name="Plant J.">
        <title>The Physcomitrella patens chromosome-scale assembly reveals moss genome structure and evolution.</title>
        <authorList>
            <person name="Lang D."/>
            <person name="Ullrich K.K."/>
            <person name="Murat F."/>
            <person name="Fuchs J."/>
            <person name="Jenkins J."/>
            <person name="Haas F.B."/>
            <person name="Piednoel M."/>
            <person name="Gundlach H."/>
            <person name="Van Bel M."/>
            <person name="Meyberg R."/>
            <person name="Vives C."/>
            <person name="Morata J."/>
            <person name="Symeonidi A."/>
            <person name="Hiss M."/>
            <person name="Muchero W."/>
            <person name="Kamisugi Y."/>
            <person name="Saleh O."/>
            <person name="Blanc G."/>
            <person name="Decker E.L."/>
            <person name="van Gessel N."/>
            <person name="Grimwood J."/>
            <person name="Hayes R.D."/>
            <person name="Graham S.W."/>
            <person name="Gunter L.E."/>
            <person name="McDaniel S.F."/>
            <person name="Hoernstein S.N.W."/>
            <person name="Larsson A."/>
            <person name="Li F.W."/>
            <person name="Perroud P.F."/>
            <person name="Phillips J."/>
            <person name="Ranjan P."/>
            <person name="Rokshar D.S."/>
            <person name="Rothfels C.J."/>
            <person name="Schneider L."/>
            <person name="Shu S."/>
            <person name="Stevenson D.W."/>
            <person name="Thummler F."/>
            <person name="Tillich M."/>
            <person name="Villarreal Aguilar J.C."/>
            <person name="Widiez T."/>
            <person name="Wong G.K."/>
            <person name="Wymore A."/>
            <person name="Zhang Y."/>
            <person name="Zimmer A.D."/>
            <person name="Quatrano R.S."/>
            <person name="Mayer K.F.X."/>
            <person name="Goodstein D."/>
            <person name="Casacuberta J.M."/>
            <person name="Vandepoele K."/>
            <person name="Reski R."/>
            <person name="Cuming A.C."/>
            <person name="Tuskan G.A."/>
            <person name="Maumus F."/>
            <person name="Salse J."/>
            <person name="Schmutz J."/>
            <person name="Rensing S.A."/>
        </authorList>
    </citation>
    <scope>NUCLEOTIDE SEQUENCE [LARGE SCALE GENOMIC DNA]</scope>
    <source>
        <strain evidence="11 12">cv. Gransden 2004</strain>
    </source>
</reference>
<keyword evidence="9" id="KW-0812">Transmembrane</keyword>
<evidence type="ECO:0000256" key="4">
    <source>
        <dbReference type="ARBA" id="ARBA00023002"/>
    </source>
</evidence>
<gene>
    <name evidence="11" type="primary">LOC112276049</name>
    <name evidence="10" type="ORF">PHYPA_027624</name>
</gene>
<accession>A0A2K1II26</accession>
<dbReference type="PRINTS" id="PR00463">
    <property type="entry name" value="EP450I"/>
</dbReference>
<dbReference type="GO" id="GO:0016705">
    <property type="term" value="F:oxidoreductase activity, acting on paired donors, with incorporation or reduction of molecular oxygen"/>
    <property type="evidence" value="ECO:0007669"/>
    <property type="project" value="InterPro"/>
</dbReference>
<evidence type="ECO:0000313" key="10">
    <source>
        <dbReference type="EMBL" id="PNR28932.1"/>
    </source>
</evidence>
<evidence type="ECO:0000256" key="8">
    <source>
        <dbReference type="RuleBase" id="RU000461"/>
    </source>
</evidence>
<feature type="binding site" description="axial binding residue" evidence="7">
    <location>
        <position position="443"/>
    </location>
    <ligand>
        <name>heme</name>
        <dbReference type="ChEBI" id="CHEBI:30413"/>
    </ligand>
    <ligandPart>
        <name>Fe</name>
        <dbReference type="ChEBI" id="CHEBI:18248"/>
    </ligandPart>
</feature>
<dbReference type="EnsemblPlants" id="Pp3c23_4600V3.1">
    <property type="protein sequence ID" value="Pp3c23_4600V3.1"/>
    <property type="gene ID" value="Pp3c23_4600"/>
</dbReference>
<feature type="transmembrane region" description="Helical" evidence="9">
    <location>
        <begin position="18"/>
        <end position="38"/>
    </location>
</feature>
<dbReference type="GO" id="GO:0005506">
    <property type="term" value="F:iron ion binding"/>
    <property type="evidence" value="ECO:0007669"/>
    <property type="project" value="InterPro"/>
</dbReference>
<dbReference type="RefSeq" id="XP_024362776.1">
    <property type="nucleotide sequence ID" value="XM_024507008.2"/>
</dbReference>
<dbReference type="STRING" id="3218.A0A2K1II26"/>
<dbReference type="InterPro" id="IPR001128">
    <property type="entry name" value="Cyt_P450"/>
</dbReference>
<protein>
    <recommendedName>
        <fullName evidence="13">Cytochrome P450</fullName>
    </recommendedName>
</protein>
<dbReference type="PANTHER" id="PTHR24286">
    <property type="entry name" value="CYTOCHROME P450 26"/>
    <property type="match status" value="1"/>
</dbReference>
<dbReference type="PROSITE" id="PS00086">
    <property type="entry name" value="CYTOCHROME_P450"/>
    <property type="match status" value="1"/>
</dbReference>
<dbReference type="InterPro" id="IPR017972">
    <property type="entry name" value="Cyt_P450_CS"/>
</dbReference>
<evidence type="ECO:0000256" key="2">
    <source>
        <dbReference type="ARBA" id="ARBA00022617"/>
    </source>
</evidence>
<evidence type="ECO:0000256" key="1">
    <source>
        <dbReference type="ARBA" id="ARBA00010617"/>
    </source>
</evidence>
<sequence>MAHQQHGFLEGHAESTPAWAAVAAVVAMLVGWLFWRLFSVSPESQGKLPVPPGSFKWPLLGETLDYLDCARRNRVADFFNARVAKYGETFKTHILFNPTVSVAAPDGNKFLFANENKLVQNHWPPSVSRLLGEHSMATKVGEEHRRARRVYTNFFKPEGLQSFVPRIDELARSHNSKYWEGKEFILGGPTVRDFTFAVAADLFLSLKHDDPMFRPFELAACDYLAGILQVPINLPGTAYRKGILGRESQLRVIDMSLKQRRQEMKEGRVPPQQDLMSVLLNTLNEDGTPMSDDQIKDNMLLFVFAGHDTSSSALAGLLKYLSLNPECLKKVLEEQMEIRKEKGGEDIPLSWDDTRKMKYTWRTIQETLRLQPSVQAAFRTVIEEFEYDGYTIPKGWTIFWSVGRSHRNPKFFPDPEKFDPSRFEGTGPAPFTFVPFGGGPHICPGNEFARTEILVYIHYLVLNYEWEMVDPTEDVCIDPMPLFTKQLQLRVRKRFPSL</sequence>
<dbReference type="GO" id="GO:0004497">
    <property type="term" value="F:monooxygenase activity"/>
    <property type="evidence" value="ECO:0000318"/>
    <property type="project" value="GO_Central"/>
</dbReference>
<comment type="cofactor">
    <cofactor evidence="7">
        <name>heme</name>
        <dbReference type="ChEBI" id="CHEBI:30413"/>
    </cofactor>
</comment>
<reference evidence="11" key="3">
    <citation type="submission" date="2020-12" db="UniProtKB">
        <authorList>
            <consortium name="EnsemblPlants"/>
        </authorList>
    </citation>
    <scope>IDENTIFICATION</scope>
</reference>
<dbReference type="EnsemblPlants" id="Pp3c23_4600V3.2">
    <property type="protein sequence ID" value="Pp3c23_4600V3.2"/>
    <property type="gene ID" value="Pp3c23_4600"/>
</dbReference>
<dbReference type="PaxDb" id="3218-PP1S16_116V6.1"/>
<dbReference type="Pfam" id="PF00067">
    <property type="entry name" value="p450"/>
    <property type="match status" value="1"/>
</dbReference>
<keyword evidence="9" id="KW-1133">Transmembrane helix</keyword>
<organism evidence="10">
    <name type="scientific">Physcomitrium patens</name>
    <name type="common">Spreading-leaved earth moss</name>
    <name type="synonym">Physcomitrella patens</name>
    <dbReference type="NCBI Taxonomy" id="3218"/>
    <lineage>
        <taxon>Eukaryota</taxon>
        <taxon>Viridiplantae</taxon>
        <taxon>Streptophyta</taxon>
        <taxon>Embryophyta</taxon>
        <taxon>Bryophyta</taxon>
        <taxon>Bryophytina</taxon>
        <taxon>Bryopsida</taxon>
        <taxon>Funariidae</taxon>
        <taxon>Funariales</taxon>
        <taxon>Funariaceae</taxon>
        <taxon>Physcomitrium</taxon>
    </lineage>
</organism>
<evidence type="ECO:0000313" key="12">
    <source>
        <dbReference type="Proteomes" id="UP000006727"/>
    </source>
</evidence>
<dbReference type="FunFam" id="1.10.630.10:FF:000022">
    <property type="entry name" value="Taxadiene 5-alpha hydroxylase"/>
    <property type="match status" value="1"/>
</dbReference>
<dbReference type="CDD" id="cd11043">
    <property type="entry name" value="CYP90-like"/>
    <property type="match status" value="1"/>
</dbReference>
<dbReference type="InterPro" id="IPR036396">
    <property type="entry name" value="Cyt_P450_sf"/>
</dbReference>
<dbReference type="OrthoDB" id="1372046at2759"/>
<evidence type="ECO:0000256" key="6">
    <source>
        <dbReference type="ARBA" id="ARBA00023033"/>
    </source>
</evidence>
<dbReference type="EMBL" id="ABEU02000023">
    <property type="protein sequence ID" value="PNR28932.1"/>
    <property type="molecule type" value="Genomic_DNA"/>
</dbReference>
<dbReference type="Gene3D" id="1.10.630.10">
    <property type="entry name" value="Cytochrome P450"/>
    <property type="match status" value="1"/>
</dbReference>
<keyword evidence="9" id="KW-0472">Membrane</keyword>
<keyword evidence="12" id="KW-1185">Reference proteome</keyword>
<dbReference type="Proteomes" id="UP000006727">
    <property type="component" value="Chromosome 23"/>
</dbReference>
<keyword evidence="3 7" id="KW-0479">Metal-binding</keyword>
<evidence type="ECO:0000313" key="11">
    <source>
        <dbReference type="EnsemblPlants" id="Pp3c23_4600V3.1"/>
    </source>
</evidence>
<dbReference type="Gramene" id="Pp3c23_4600V3.2">
    <property type="protein sequence ID" value="Pp3c23_4600V3.2"/>
    <property type="gene ID" value="Pp3c23_4600"/>
</dbReference>
<dbReference type="Gramene" id="Pp3c23_4600V3.1">
    <property type="protein sequence ID" value="Pp3c23_4600V3.1"/>
    <property type="gene ID" value="Pp3c23_4600"/>
</dbReference>